<dbReference type="EMBL" id="JACBJI010000003">
    <property type="protein sequence ID" value="NYA71001.1"/>
    <property type="molecule type" value="Genomic_DNA"/>
</dbReference>
<dbReference type="Proteomes" id="UP000535020">
    <property type="component" value="Unassembled WGS sequence"/>
</dbReference>
<sequence length="156" mass="17779">MSTKKIIIVGGIAVFALLGLGFFGLVSFTEKIANSRDCESFNVDHIEVRAKVNIPPVLDADCNYDADKKRKTTVFILNKQVFDIVEYSRLHDFKKTDSIPANFRDFDADGISALKNPKLFLREGKTQTNSYSMLLDTQSGKLWVDLRYFYDENPIR</sequence>
<protein>
    <submittedName>
        <fullName evidence="2">Uncharacterized protein</fullName>
    </submittedName>
</protein>
<name>A0A7Y8Y200_9FLAO</name>
<keyword evidence="1" id="KW-1133">Transmembrane helix</keyword>
<keyword evidence="1" id="KW-0472">Membrane</keyword>
<evidence type="ECO:0000313" key="2">
    <source>
        <dbReference type="EMBL" id="NYA71001.1"/>
    </source>
</evidence>
<evidence type="ECO:0000256" key="1">
    <source>
        <dbReference type="SAM" id="Phobius"/>
    </source>
</evidence>
<proteinExistence type="predicted"/>
<reference evidence="2 3" key="1">
    <citation type="submission" date="2020-07" db="EMBL/GenBank/DDBJ databases">
        <authorList>
            <person name="Sun Q."/>
        </authorList>
    </citation>
    <scope>NUCLEOTIDE SEQUENCE [LARGE SCALE GENOMIC DNA]</scope>
    <source>
        <strain evidence="2 3">MAH-1</strain>
    </source>
</reference>
<keyword evidence="1" id="KW-0812">Transmembrane</keyword>
<dbReference type="RefSeq" id="WP_176005809.1">
    <property type="nucleotide sequence ID" value="NZ_JABWMI010000010.1"/>
</dbReference>
<accession>A0A7Y8Y200</accession>
<feature type="transmembrane region" description="Helical" evidence="1">
    <location>
        <begin position="6"/>
        <end position="26"/>
    </location>
</feature>
<dbReference type="AlphaFoldDB" id="A0A7Y8Y200"/>
<evidence type="ECO:0000313" key="3">
    <source>
        <dbReference type="Proteomes" id="UP000535020"/>
    </source>
</evidence>
<keyword evidence="3" id="KW-1185">Reference proteome</keyword>
<gene>
    <name evidence="2" type="ORF">HZF10_08730</name>
</gene>
<organism evidence="2 3">
    <name type="scientific">Flavobacterium agri</name>
    <dbReference type="NCBI Taxonomy" id="2743471"/>
    <lineage>
        <taxon>Bacteria</taxon>
        <taxon>Pseudomonadati</taxon>
        <taxon>Bacteroidota</taxon>
        <taxon>Flavobacteriia</taxon>
        <taxon>Flavobacteriales</taxon>
        <taxon>Flavobacteriaceae</taxon>
        <taxon>Flavobacterium</taxon>
    </lineage>
</organism>
<comment type="caution">
    <text evidence="2">The sequence shown here is derived from an EMBL/GenBank/DDBJ whole genome shotgun (WGS) entry which is preliminary data.</text>
</comment>